<dbReference type="EMBL" id="LAZR01012244">
    <property type="protein sequence ID" value="KKM27855.1"/>
    <property type="molecule type" value="Genomic_DNA"/>
</dbReference>
<comment type="caution">
    <text evidence="2">The sequence shown here is derived from an EMBL/GenBank/DDBJ whole genome shotgun (WGS) entry which is preliminary data.</text>
</comment>
<dbReference type="AlphaFoldDB" id="A0A0F9LK67"/>
<gene>
    <name evidence="2" type="ORF">LCGC14_1570550</name>
</gene>
<organism evidence="2">
    <name type="scientific">marine sediment metagenome</name>
    <dbReference type="NCBI Taxonomy" id="412755"/>
    <lineage>
        <taxon>unclassified sequences</taxon>
        <taxon>metagenomes</taxon>
        <taxon>ecological metagenomes</taxon>
    </lineage>
</organism>
<feature type="region of interest" description="Disordered" evidence="1">
    <location>
        <begin position="39"/>
        <end position="62"/>
    </location>
</feature>
<accession>A0A0F9LK67</accession>
<evidence type="ECO:0000256" key="1">
    <source>
        <dbReference type="SAM" id="MobiDB-lite"/>
    </source>
</evidence>
<sequence>MSQTFDCQRTGCERHYTVGGRVYDGTTKTWTDREITREERTYCPQHRGSGELGKLQQTAPTK</sequence>
<protein>
    <submittedName>
        <fullName evidence="2">Uncharacterized protein</fullName>
    </submittedName>
</protein>
<proteinExistence type="predicted"/>
<evidence type="ECO:0000313" key="2">
    <source>
        <dbReference type="EMBL" id="KKM27855.1"/>
    </source>
</evidence>
<reference evidence="2" key="1">
    <citation type="journal article" date="2015" name="Nature">
        <title>Complex archaea that bridge the gap between prokaryotes and eukaryotes.</title>
        <authorList>
            <person name="Spang A."/>
            <person name="Saw J.H."/>
            <person name="Jorgensen S.L."/>
            <person name="Zaremba-Niedzwiedzka K."/>
            <person name="Martijn J."/>
            <person name="Lind A.E."/>
            <person name="van Eijk R."/>
            <person name="Schleper C."/>
            <person name="Guy L."/>
            <person name="Ettema T.J."/>
        </authorList>
    </citation>
    <scope>NUCLEOTIDE SEQUENCE</scope>
</reference>
<name>A0A0F9LK67_9ZZZZ</name>